<keyword evidence="4" id="KW-1185">Reference proteome</keyword>
<dbReference type="PANTHER" id="PTHR30466">
    <property type="entry name" value="FLAVIN REDUCTASE"/>
    <property type="match status" value="1"/>
</dbReference>
<protein>
    <submittedName>
        <fullName evidence="3">Flavin reductase (DIM6/NTAB) family NADH-FMN oxidoreductase RutF</fullName>
    </submittedName>
</protein>
<gene>
    <name evidence="3" type="ORF">BC739_002020</name>
</gene>
<dbReference type="EMBL" id="JACJID010000002">
    <property type="protein sequence ID" value="MBA8924821.1"/>
    <property type="molecule type" value="Genomic_DNA"/>
</dbReference>
<keyword evidence="1" id="KW-0560">Oxidoreductase</keyword>
<dbReference type="Proteomes" id="UP000517916">
    <property type="component" value="Unassembled WGS sequence"/>
</dbReference>
<proteinExistence type="predicted"/>
<comment type="caution">
    <text evidence="3">The sequence shown here is derived from an EMBL/GenBank/DDBJ whole genome shotgun (WGS) entry which is preliminary data.</text>
</comment>
<dbReference type="SUPFAM" id="SSF50475">
    <property type="entry name" value="FMN-binding split barrel"/>
    <property type="match status" value="1"/>
</dbReference>
<dbReference type="Gene3D" id="2.30.110.10">
    <property type="entry name" value="Electron Transport, Fmn-binding Protein, Chain A"/>
    <property type="match status" value="1"/>
</dbReference>
<dbReference type="RefSeq" id="WP_030108887.1">
    <property type="nucleotide sequence ID" value="NZ_BAAABQ010000010.1"/>
</dbReference>
<evidence type="ECO:0000259" key="2">
    <source>
        <dbReference type="SMART" id="SM00903"/>
    </source>
</evidence>
<reference evidence="3 4" key="1">
    <citation type="submission" date="2020-08" db="EMBL/GenBank/DDBJ databases">
        <title>Genomic Encyclopedia of Archaeal and Bacterial Type Strains, Phase II (KMG-II): from individual species to whole genera.</title>
        <authorList>
            <person name="Goeker M."/>
        </authorList>
    </citation>
    <scope>NUCLEOTIDE SEQUENCE [LARGE SCALE GENOMIC DNA]</scope>
    <source>
        <strain evidence="3 4">DSM 43850</strain>
    </source>
</reference>
<evidence type="ECO:0000256" key="1">
    <source>
        <dbReference type="ARBA" id="ARBA00023002"/>
    </source>
</evidence>
<dbReference type="Pfam" id="PF01613">
    <property type="entry name" value="Flavin_Reduct"/>
    <property type="match status" value="1"/>
</dbReference>
<organism evidence="3 4">
    <name type="scientific">Kutzneria viridogrisea</name>
    <dbReference type="NCBI Taxonomy" id="47990"/>
    <lineage>
        <taxon>Bacteria</taxon>
        <taxon>Bacillati</taxon>
        <taxon>Actinomycetota</taxon>
        <taxon>Actinomycetes</taxon>
        <taxon>Pseudonocardiales</taxon>
        <taxon>Pseudonocardiaceae</taxon>
        <taxon>Kutzneria</taxon>
    </lineage>
</organism>
<dbReference type="PANTHER" id="PTHR30466:SF1">
    <property type="entry name" value="FMN REDUCTASE (NADH) RUTF"/>
    <property type="match status" value="1"/>
</dbReference>
<feature type="domain" description="Flavin reductase like" evidence="2">
    <location>
        <begin position="19"/>
        <end position="164"/>
    </location>
</feature>
<accession>A0ABR6BD66</accession>
<dbReference type="InterPro" id="IPR002563">
    <property type="entry name" value="Flavin_Rdtase-like_dom"/>
</dbReference>
<dbReference type="SMART" id="SM00903">
    <property type="entry name" value="Flavin_Reduct"/>
    <property type="match status" value="1"/>
</dbReference>
<dbReference type="InterPro" id="IPR050268">
    <property type="entry name" value="NADH-dep_flavin_reductase"/>
</dbReference>
<sequence>MVAPPVSRHVSTMDYRTLMSAFPSGVSVITAVDADGHPHGLTCTSLSSVTLNPPTLLACLNTRSPALAALRAVGEFAVNLLHAKGQRAAEVFSSPVADRFSLLPWRRTERAGLPWLTEHAFAVAECAVSHIRVVGDHAVVFGEVHTVTQDQDRPLLYGLRRFTGWSAEGEV</sequence>
<evidence type="ECO:0000313" key="3">
    <source>
        <dbReference type="EMBL" id="MBA8924821.1"/>
    </source>
</evidence>
<dbReference type="InterPro" id="IPR012349">
    <property type="entry name" value="Split_barrel_FMN-bd"/>
</dbReference>
<name>A0ABR6BD66_9PSEU</name>
<evidence type="ECO:0000313" key="4">
    <source>
        <dbReference type="Proteomes" id="UP000517916"/>
    </source>
</evidence>